<dbReference type="Proteomes" id="UP000050640">
    <property type="component" value="Unplaced"/>
</dbReference>
<feature type="region of interest" description="Disordered" evidence="2">
    <location>
        <begin position="1"/>
        <end position="21"/>
    </location>
</feature>
<feature type="domain" description="DUF4604" evidence="3">
    <location>
        <begin position="19"/>
        <end position="136"/>
    </location>
</feature>
<dbReference type="STRING" id="1147741.A0A0R3RFM8"/>
<evidence type="ECO:0000313" key="4">
    <source>
        <dbReference type="Proteomes" id="UP000050640"/>
    </source>
</evidence>
<evidence type="ECO:0000313" key="5">
    <source>
        <dbReference type="WBParaSite" id="EEL_0000017201-mRNA-1"/>
    </source>
</evidence>
<protein>
    <submittedName>
        <fullName evidence="5">DUF4604 domain-containing protein</fullName>
    </submittedName>
</protein>
<feature type="coiled-coil region" evidence="1">
    <location>
        <begin position="75"/>
        <end position="104"/>
    </location>
</feature>
<dbReference type="PANTHER" id="PTHR31195:SF2">
    <property type="entry name" value="GEO02494P1"/>
    <property type="match status" value="1"/>
</dbReference>
<dbReference type="InterPro" id="IPR040219">
    <property type="entry name" value="KIAA1143-like"/>
</dbReference>
<keyword evidence="4" id="KW-1185">Reference proteome</keyword>
<feature type="region of interest" description="Disordered" evidence="2">
    <location>
        <begin position="107"/>
        <end position="156"/>
    </location>
</feature>
<name>A0A0R3RFM8_9BILA</name>
<evidence type="ECO:0000256" key="2">
    <source>
        <dbReference type="SAM" id="MobiDB-lite"/>
    </source>
</evidence>
<dbReference type="WBParaSite" id="EEL_0000017201-mRNA-1">
    <property type="protein sequence ID" value="EEL_0000017201-mRNA-1"/>
    <property type="gene ID" value="EEL_0000017201"/>
</dbReference>
<dbReference type="AlphaFoldDB" id="A0A0R3RFM8"/>
<dbReference type="InterPro" id="IPR027911">
    <property type="entry name" value="DUF4604"/>
</dbReference>
<proteinExistence type="predicted"/>
<sequence>MSRRKMTYKEKSSITAVSQEDPPFIQKIKEKLGYKPPPTIENKFSTTAGEGYIENDLDEDDLSRVNQEDRPQIVILDAEKDLNEKELEAELEKRRAEEDQQKIKEGKIIFKKPVKRKEQHSEDETAEKRSCKEEVKGVTTSNSRLLSFNDEEEDIG</sequence>
<evidence type="ECO:0000259" key="3">
    <source>
        <dbReference type="Pfam" id="PF15377"/>
    </source>
</evidence>
<feature type="compositionally biased region" description="Basic and acidic residues" evidence="2">
    <location>
        <begin position="119"/>
        <end position="136"/>
    </location>
</feature>
<keyword evidence="1" id="KW-0175">Coiled coil</keyword>
<accession>A0A0R3RFM8</accession>
<dbReference type="PANTHER" id="PTHR31195">
    <property type="entry name" value="GEO02494P1"/>
    <property type="match status" value="1"/>
</dbReference>
<evidence type="ECO:0000256" key="1">
    <source>
        <dbReference type="SAM" id="Coils"/>
    </source>
</evidence>
<dbReference type="Pfam" id="PF15377">
    <property type="entry name" value="DUF4604"/>
    <property type="match status" value="1"/>
</dbReference>
<feature type="compositionally biased region" description="Basic residues" evidence="2">
    <location>
        <begin position="109"/>
        <end position="118"/>
    </location>
</feature>
<reference evidence="5" key="1">
    <citation type="submission" date="2017-02" db="UniProtKB">
        <authorList>
            <consortium name="WormBaseParasite"/>
        </authorList>
    </citation>
    <scope>IDENTIFICATION</scope>
</reference>
<feature type="region of interest" description="Disordered" evidence="2">
    <location>
        <begin position="45"/>
        <end position="70"/>
    </location>
</feature>
<organism evidence="4 5">
    <name type="scientific">Elaeophora elaphi</name>
    <dbReference type="NCBI Taxonomy" id="1147741"/>
    <lineage>
        <taxon>Eukaryota</taxon>
        <taxon>Metazoa</taxon>
        <taxon>Ecdysozoa</taxon>
        <taxon>Nematoda</taxon>
        <taxon>Chromadorea</taxon>
        <taxon>Rhabditida</taxon>
        <taxon>Spirurina</taxon>
        <taxon>Spiruromorpha</taxon>
        <taxon>Filarioidea</taxon>
        <taxon>Onchocercidae</taxon>
        <taxon>Elaeophora</taxon>
    </lineage>
</organism>